<accession>A0A841FPR3</accession>
<dbReference type="RefSeq" id="WP_184788425.1">
    <property type="nucleotide sequence ID" value="NZ_BONT01000083.1"/>
</dbReference>
<dbReference type="EMBL" id="JACHGT010000007">
    <property type="protein sequence ID" value="MBB6035542.1"/>
    <property type="molecule type" value="Genomic_DNA"/>
</dbReference>
<comment type="caution">
    <text evidence="1">The sequence shown here is derived from an EMBL/GenBank/DDBJ whole genome shotgun (WGS) entry which is preliminary data.</text>
</comment>
<sequence length="83" mass="9510">MDERELNDFETEVLRDLRQRLQNADDVPALDLAEVDSPRRPDVEAALRRLYEGDYIDGFVPDDRDYPVMIESLTSKGEGALRG</sequence>
<evidence type="ECO:0000313" key="1">
    <source>
        <dbReference type="EMBL" id="MBB6035542.1"/>
    </source>
</evidence>
<organism evidence="1 2">
    <name type="scientific">Phytomonospora endophytica</name>
    <dbReference type="NCBI Taxonomy" id="714109"/>
    <lineage>
        <taxon>Bacteria</taxon>
        <taxon>Bacillati</taxon>
        <taxon>Actinomycetota</taxon>
        <taxon>Actinomycetes</taxon>
        <taxon>Micromonosporales</taxon>
        <taxon>Micromonosporaceae</taxon>
        <taxon>Phytomonospora</taxon>
    </lineage>
</organism>
<protein>
    <submittedName>
        <fullName evidence="1">Uncharacterized protein</fullName>
    </submittedName>
</protein>
<keyword evidence="2" id="KW-1185">Reference proteome</keyword>
<gene>
    <name evidence="1" type="ORF">HNR73_003406</name>
</gene>
<proteinExistence type="predicted"/>
<evidence type="ECO:0000313" key="2">
    <source>
        <dbReference type="Proteomes" id="UP000548476"/>
    </source>
</evidence>
<dbReference type="AlphaFoldDB" id="A0A841FPR3"/>
<name>A0A841FPR3_9ACTN</name>
<dbReference type="Proteomes" id="UP000548476">
    <property type="component" value="Unassembled WGS sequence"/>
</dbReference>
<reference evidence="1 2" key="1">
    <citation type="submission" date="2020-08" db="EMBL/GenBank/DDBJ databases">
        <title>Genomic Encyclopedia of Type Strains, Phase IV (KMG-IV): sequencing the most valuable type-strain genomes for metagenomic binning, comparative biology and taxonomic classification.</title>
        <authorList>
            <person name="Goeker M."/>
        </authorList>
    </citation>
    <scope>NUCLEOTIDE SEQUENCE [LARGE SCALE GENOMIC DNA]</scope>
    <source>
        <strain evidence="1 2">YIM 65646</strain>
    </source>
</reference>